<protein>
    <recommendedName>
        <fullName evidence="2">2EXR domain-containing protein</fullName>
    </recommendedName>
</protein>
<evidence type="ECO:0000256" key="1">
    <source>
        <dbReference type="SAM" id="MobiDB-lite"/>
    </source>
</evidence>
<accession>A0A1E1JUG0</accession>
<organism evidence="3 4">
    <name type="scientific">Rhynchosporium graminicola</name>
    <dbReference type="NCBI Taxonomy" id="2792576"/>
    <lineage>
        <taxon>Eukaryota</taxon>
        <taxon>Fungi</taxon>
        <taxon>Dikarya</taxon>
        <taxon>Ascomycota</taxon>
        <taxon>Pezizomycotina</taxon>
        <taxon>Leotiomycetes</taxon>
        <taxon>Helotiales</taxon>
        <taxon>Ploettnerulaceae</taxon>
        <taxon>Rhynchosporium</taxon>
    </lineage>
</organism>
<feature type="region of interest" description="Disordered" evidence="1">
    <location>
        <begin position="1"/>
        <end position="32"/>
    </location>
</feature>
<feature type="region of interest" description="Disordered" evidence="1">
    <location>
        <begin position="325"/>
        <end position="353"/>
    </location>
</feature>
<dbReference type="InterPro" id="IPR045518">
    <property type="entry name" value="2EXR"/>
</dbReference>
<dbReference type="Proteomes" id="UP000178129">
    <property type="component" value="Unassembled WGS sequence"/>
</dbReference>
<dbReference type="InParanoid" id="A0A1E1JUG0"/>
<feature type="domain" description="2EXR" evidence="2">
    <location>
        <begin position="39"/>
        <end position="127"/>
    </location>
</feature>
<keyword evidence="4" id="KW-1185">Reference proteome</keyword>
<dbReference type="Pfam" id="PF20150">
    <property type="entry name" value="2EXR"/>
    <property type="match status" value="1"/>
</dbReference>
<gene>
    <name evidence="3" type="ORF">RCO7_08987</name>
</gene>
<comment type="caution">
    <text evidence="3">The sequence shown here is derived from an EMBL/GenBank/DDBJ whole genome shotgun (WGS) entry which is preliminary data.</text>
</comment>
<proteinExistence type="predicted"/>
<dbReference type="AlphaFoldDB" id="A0A1E1JUG0"/>
<dbReference type="PANTHER" id="PTHR35910:SF6">
    <property type="entry name" value="2EXR DOMAIN-CONTAINING PROTEIN"/>
    <property type="match status" value="1"/>
</dbReference>
<evidence type="ECO:0000313" key="3">
    <source>
        <dbReference type="EMBL" id="CZS89453.1"/>
    </source>
</evidence>
<evidence type="ECO:0000313" key="4">
    <source>
        <dbReference type="Proteomes" id="UP000178129"/>
    </source>
</evidence>
<reference evidence="4" key="1">
    <citation type="submission" date="2016-03" db="EMBL/GenBank/DDBJ databases">
        <authorList>
            <person name="Ploux O."/>
        </authorList>
    </citation>
    <scope>NUCLEOTIDE SEQUENCE [LARGE SCALE GENOMIC DNA]</scope>
    <source>
        <strain evidence="4">UK7</strain>
    </source>
</reference>
<dbReference type="PANTHER" id="PTHR35910">
    <property type="entry name" value="2EXR DOMAIN-CONTAINING PROTEIN"/>
    <property type="match status" value="1"/>
</dbReference>
<name>A0A1E1JUG0_9HELO</name>
<evidence type="ECO:0000259" key="2">
    <source>
        <dbReference type="Pfam" id="PF20150"/>
    </source>
</evidence>
<sequence>MNRDEATIPSSNLVADATPHAQGFPPSHPHDASSSPPVFTLFSNLPPELRAPIWKLALPRRIIKWTRNTGVNTFSTPKNSTFEVCKESREAAMLYGEYVNVSEPLRSFISDSCLEKPVLFSPLFDILLFEPIWTNLMPVLGAKITPDPLDSLPTQMRTVRSIMVHPHYTNERKKPAALFEKLPFLEQILVAADEKSVGSQSKFILGTVYDIRLYYAADVRKRIPEQESRSKTPFVAVGCLGWTGKERRKMNHGKQDTRELVAVFENEAQMKAHLAGVREEEWRFTQELQLKRPVLKLRFKNLEGGEGRRIEKRVEATKVDGAGMAELPSYSRGTGQAPERPPPYVETEEVMGI</sequence>
<dbReference type="EMBL" id="FJUW01000003">
    <property type="protein sequence ID" value="CZS89453.1"/>
    <property type="molecule type" value="Genomic_DNA"/>
</dbReference>